<proteinExistence type="predicted"/>
<evidence type="ECO:0000256" key="2">
    <source>
        <dbReference type="SAM" id="MobiDB-lite"/>
    </source>
</evidence>
<dbReference type="OrthoDB" id="440654at2759"/>
<feature type="coiled-coil region" evidence="1">
    <location>
        <begin position="134"/>
        <end position="168"/>
    </location>
</feature>
<dbReference type="Gene3D" id="1.10.260.30">
    <property type="entry name" value="Signal recognition particle, SRP54 subunit, M-domain"/>
    <property type="match status" value="1"/>
</dbReference>
<keyword evidence="1" id="KW-0175">Coiled coil</keyword>
<evidence type="ECO:0000313" key="5">
    <source>
        <dbReference type="Proteomes" id="UP000601435"/>
    </source>
</evidence>
<reference evidence="4" key="1">
    <citation type="submission" date="2021-02" db="EMBL/GenBank/DDBJ databases">
        <authorList>
            <person name="Dougan E. K."/>
            <person name="Rhodes N."/>
            <person name="Thang M."/>
            <person name="Chan C."/>
        </authorList>
    </citation>
    <scope>NUCLEOTIDE SEQUENCE</scope>
</reference>
<keyword evidence="5" id="KW-1185">Reference proteome</keyword>
<feature type="compositionally biased region" description="Basic residues" evidence="2">
    <location>
        <begin position="242"/>
        <end position="257"/>
    </location>
</feature>
<sequence length="270" mass="29269">MRTFAQSPRKLQRGSGRLCVCALAAAIAVASQLLCHAHEGATSRAFAGAGGGRASSKLALVGLRPARTMCRGIFDDLQSSLTDKAVQAASGMTAEESEALMEKCKKGKITLDDYLTLMKMFSKLGEVRDAVAPLANMLKNQAGADEDIENAKSQLGEKEALVAALSEEERANPDVFFQSGTAGRKAIRRWAEAAKKTDQEILDFMLEFRTIKSMFSRIQSGEDFADVQRELKMDAEELKSTLKSRKARRASKGKSAKKGGGGKQPEWMTL</sequence>
<accession>A0A812ZAD0</accession>
<dbReference type="EMBL" id="CAJNJA010046508">
    <property type="protein sequence ID" value="CAE7817748.1"/>
    <property type="molecule type" value="Genomic_DNA"/>
</dbReference>
<comment type="caution">
    <text evidence="4">The sequence shown here is derived from an EMBL/GenBank/DDBJ whole genome shotgun (WGS) entry which is preliminary data.</text>
</comment>
<evidence type="ECO:0000256" key="1">
    <source>
        <dbReference type="SAM" id="Coils"/>
    </source>
</evidence>
<evidence type="ECO:0000259" key="3">
    <source>
        <dbReference type="Pfam" id="PF02978"/>
    </source>
</evidence>
<dbReference type="AlphaFoldDB" id="A0A812ZAD0"/>
<dbReference type="InterPro" id="IPR004125">
    <property type="entry name" value="Signal_recog_particle_SRP54_M"/>
</dbReference>
<dbReference type="GO" id="GO:0006614">
    <property type="term" value="P:SRP-dependent cotranslational protein targeting to membrane"/>
    <property type="evidence" value="ECO:0007669"/>
    <property type="project" value="InterPro"/>
</dbReference>
<dbReference type="GO" id="GO:0048500">
    <property type="term" value="C:signal recognition particle"/>
    <property type="evidence" value="ECO:0007669"/>
    <property type="project" value="InterPro"/>
</dbReference>
<dbReference type="Proteomes" id="UP000601435">
    <property type="component" value="Unassembled WGS sequence"/>
</dbReference>
<name>A0A812ZAD0_9DINO</name>
<evidence type="ECO:0000313" key="4">
    <source>
        <dbReference type="EMBL" id="CAE7817748.1"/>
    </source>
</evidence>
<protein>
    <submittedName>
        <fullName evidence="4">Ffh protein</fullName>
    </submittedName>
</protein>
<dbReference type="GO" id="GO:0008312">
    <property type="term" value="F:7S RNA binding"/>
    <property type="evidence" value="ECO:0007669"/>
    <property type="project" value="InterPro"/>
</dbReference>
<gene>
    <name evidence="4" type="primary">ffh</name>
    <name evidence="4" type="ORF">SNEC2469_LOCUS24284</name>
</gene>
<feature type="region of interest" description="Disordered" evidence="2">
    <location>
        <begin position="240"/>
        <end position="270"/>
    </location>
</feature>
<dbReference type="Pfam" id="PF02978">
    <property type="entry name" value="SRP_SPB"/>
    <property type="match status" value="1"/>
</dbReference>
<feature type="domain" description="Signal recognition particle SRP54 subunit M-domain" evidence="3">
    <location>
        <begin position="108"/>
        <end position="215"/>
    </location>
</feature>
<organism evidence="4 5">
    <name type="scientific">Symbiodinium necroappetens</name>
    <dbReference type="NCBI Taxonomy" id="1628268"/>
    <lineage>
        <taxon>Eukaryota</taxon>
        <taxon>Sar</taxon>
        <taxon>Alveolata</taxon>
        <taxon>Dinophyceae</taxon>
        <taxon>Suessiales</taxon>
        <taxon>Symbiodiniaceae</taxon>
        <taxon>Symbiodinium</taxon>
    </lineage>
</organism>
<dbReference type="SUPFAM" id="SSF47446">
    <property type="entry name" value="Signal peptide-binding domain"/>
    <property type="match status" value="1"/>
</dbReference>
<dbReference type="InterPro" id="IPR036891">
    <property type="entry name" value="Signal_recog_part_SRP54_M_sf"/>
</dbReference>